<dbReference type="InterPro" id="IPR009057">
    <property type="entry name" value="Homeodomain-like_sf"/>
</dbReference>
<dbReference type="GO" id="GO:0000976">
    <property type="term" value="F:transcription cis-regulatory region binding"/>
    <property type="evidence" value="ECO:0007669"/>
    <property type="project" value="TreeGrafter"/>
</dbReference>
<dbReference type="Proteomes" id="UP000014969">
    <property type="component" value="Unassembled WGS sequence"/>
</dbReference>
<dbReference type="PANTHER" id="PTHR30055:SF238">
    <property type="entry name" value="MYCOFACTOCIN BIOSYNTHESIS TRANSCRIPTIONAL REGULATOR MFTR-RELATED"/>
    <property type="match status" value="1"/>
</dbReference>
<dbReference type="Pfam" id="PF17754">
    <property type="entry name" value="TetR_C_14"/>
    <property type="match status" value="1"/>
</dbReference>
<dbReference type="InterPro" id="IPR001647">
    <property type="entry name" value="HTH_TetR"/>
</dbReference>
<protein>
    <submittedName>
        <fullName evidence="7">TetR family transcriptional regulator</fullName>
    </submittedName>
</protein>
<comment type="caution">
    <text evidence="7">The sequence shown here is derived from an EMBL/GenBank/DDBJ whole genome shotgun (WGS) entry which is preliminary data.</text>
</comment>
<sequence>MSPSLRTRQRERTLGEIRDAAMTLFCERGYNEVTNDEIADAAGISISTYYRYVRTKQDLLLGPLPAIGADIVARFAESPADTPVATALAQSITVRRSVVSEADLQRWRAAVRTAPELIGDVTAVTPALRRELIAQAAERMNADETADLRPGLIVHIVLAAADYAYHRWLTSDDYTSLHEMMDAALREITGPDTPIASGVAESRGDVLPRRRTTT</sequence>
<evidence type="ECO:0000256" key="1">
    <source>
        <dbReference type="ARBA" id="ARBA00023015"/>
    </source>
</evidence>
<dbReference type="EMBL" id="ATFQ01000004">
    <property type="protein sequence ID" value="EPQ25176.1"/>
    <property type="molecule type" value="Genomic_DNA"/>
</dbReference>
<evidence type="ECO:0000256" key="4">
    <source>
        <dbReference type="PROSITE-ProRule" id="PRU00335"/>
    </source>
</evidence>
<evidence type="ECO:0000256" key="3">
    <source>
        <dbReference type="ARBA" id="ARBA00023163"/>
    </source>
</evidence>
<feature type="region of interest" description="Disordered" evidence="5">
    <location>
        <begin position="191"/>
        <end position="214"/>
    </location>
</feature>
<keyword evidence="3" id="KW-0804">Transcription</keyword>
<dbReference type="Gene3D" id="1.10.357.10">
    <property type="entry name" value="Tetracycline Repressor, domain 2"/>
    <property type="match status" value="1"/>
</dbReference>
<dbReference type="InterPro" id="IPR050109">
    <property type="entry name" value="HTH-type_TetR-like_transc_reg"/>
</dbReference>
<dbReference type="PRINTS" id="PR00455">
    <property type="entry name" value="HTHTETR"/>
</dbReference>
<keyword evidence="2 4" id="KW-0238">DNA-binding</keyword>
<dbReference type="Pfam" id="PF00440">
    <property type="entry name" value="TetR_N"/>
    <property type="match status" value="1"/>
</dbReference>
<evidence type="ECO:0000256" key="2">
    <source>
        <dbReference type="ARBA" id="ARBA00023125"/>
    </source>
</evidence>
<dbReference type="AlphaFoldDB" id="A0A829I2D3"/>
<evidence type="ECO:0000259" key="6">
    <source>
        <dbReference type="PROSITE" id="PS50977"/>
    </source>
</evidence>
<dbReference type="InterPro" id="IPR041347">
    <property type="entry name" value="MftR_C"/>
</dbReference>
<reference evidence="7 8" key="1">
    <citation type="journal article" date="2013" name="Genome Announc.">
        <title>Genome Sequence of an Epidemic Isolate of Mycobacterium abscessus subsp. bolletii from Rio de Janeiro, Brazil.</title>
        <authorList>
            <person name="Davidson R.M."/>
            <person name="Reynolds P.R."/>
            <person name="Farias-Hesson E."/>
            <person name="Duarte R.S."/>
            <person name="Jackson M."/>
            <person name="Strong M."/>
        </authorList>
    </citation>
    <scope>NUCLEOTIDE SEQUENCE [LARGE SCALE GENOMIC DNA]</scope>
    <source>
        <strain evidence="7 8">CRM-0020</strain>
    </source>
</reference>
<dbReference type="PROSITE" id="PS50977">
    <property type="entry name" value="HTH_TETR_2"/>
    <property type="match status" value="1"/>
</dbReference>
<evidence type="ECO:0000313" key="7">
    <source>
        <dbReference type="EMBL" id="EPQ25176.1"/>
    </source>
</evidence>
<feature type="DNA-binding region" description="H-T-H motif" evidence="4">
    <location>
        <begin position="34"/>
        <end position="53"/>
    </location>
</feature>
<evidence type="ECO:0000313" key="8">
    <source>
        <dbReference type="Proteomes" id="UP000014969"/>
    </source>
</evidence>
<dbReference type="Gene3D" id="1.10.10.60">
    <property type="entry name" value="Homeodomain-like"/>
    <property type="match status" value="1"/>
</dbReference>
<accession>A0A829I2D3</accession>
<dbReference type="RefSeq" id="WP_005102936.1">
    <property type="nucleotide sequence ID" value="NZ_ATFQ01000004.1"/>
</dbReference>
<evidence type="ECO:0000256" key="5">
    <source>
        <dbReference type="SAM" id="MobiDB-lite"/>
    </source>
</evidence>
<dbReference type="PANTHER" id="PTHR30055">
    <property type="entry name" value="HTH-TYPE TRANSCRIPTIONAL REGULATOR RUTR"/>
    <property type="match status" value="1"/>
</dbReference>
<proteinExistence type="predicted"/>
<keyword evidence="1" id="KW-0805">Transcription regulation</keyword>
<organism evidence="7 8">
    <name type="scientific">Mycobacteroides abscessus subsp. bolletii CRM-0020</name>
    <dbReference type="NCBI Taxonomy" id="1306401"/>
    <lineage>
        <taxon>Bacteria</taxon>
        <taxon>Bacillati</taxon>
        <taxon>Actinomycetota</taxon>
        <taxon>Actinomycetes</taxon>
        <taxon>Mycobacteriales</taxon>
        <taxon>Mycobacteriaceae</taxon>
        <taxon>Mycobacteroides</taxon>
        <taxon>Mycobacteroides abscessus</taxon>
    </lineage>
</organism>
<gene>
    <name evidence="7" type="ORF">J108_02395</name>
</gene>
<feature type="domain" description="HTH tetR-type" evidence="6">
    <location>
        <begin position="11"/>
        <end position="71"/>
    </location>
</feature>
<dbReference type="SUPFAM" id="SSF46689">
    <property type="entry name" value="Homeodomain-like"/>
    <property type="match status" value="1"/>
</dbReference>
<dbReference type="GO" id="GO:0003700">
    <property type="term" value="F:DNA-binding transcription factor activity"/>
    <property type="evidence" value="ECO:0007669"/>
    <property type="project" value="TreeGrafter"/>
</dbReference>
<name>A0A829I2D3_9MYCO</name>